<protein>
    <submittedName>
        <fullName evidence="2">Uncharacterized protein</fullName>
    </submittedName>
</protein>
<dbReference type="OrthoDB" id="1495085at2"/>
<evidence type="ECO:0000313" key="3">
    <source>
        <dbReference type="Proteomes" id="UP000249065"/>
    </source>
</evidence>
<reference evidence="3" key="1">
    <citation type="submission" date="2018-06" db="EMBL/GenBank/DDBJ databases">
        <authorList>
            <person name="Khan S.A."/>
        </authorList>
    </citation>
    <scope>NUCLEOTIDE SEQUENCE [LARGE SCALE GENOMIC DNA]</scope>
    <source>
        <strain evidence="3">DB-1506</strain>
    </source>
</reference>
<gene>
    <name evidence="2" type="ORF">DOO78_14530</name>
</gene>
<evidence type="ECO:0000313" key="2">
    <source>
        <dbReference type="EMBL" id="RAI58235.1"/>
    </source>
</evidence>
<evidence type="ECO:0000256" key="1">
    <source>
        <dbReference type="SAM" id="MobiDB-lite"/>
    </source>
</evidence>
<organism evidence="2 3">
    <name type="scientific">Roseicella frigidaeris</name>
    <dbReference type="NCBI Taxonomy" id="2230885"/>
    <lineage>
        <taxon>Bacteria</taxon>
        <taxon>Pseudomonadati</taxon>
        <taxon>Pseudomonadota</taxon>
        <taxon>Alphaproteobacteria</taxon>
        <taxon>Acetobacterales</taxon>
        <taxon>Roseomonadaceae</taxon>
        <taxon>Roseicella</taxon>
    </lineage>
</organism>
<dbReference type="RefSeq" id="WP_111470576.1">
    <property type="nucleotide sequence ID" value="NZ_QLIX01000010.1"/>
</dbReference>
<feature type="region of interest" description="Disordered" evidence="1">
    <location>
        <begin position="53"/>
        <end position="76"/>
    </location>
</feature>
<dbReference type="Proteomes" id="UP000249065">
    <property type="component" value="Unassembled WGS sequence"/>
</dbReference>
<proteinExistence type="predicted"/>
<dbReference type="EMBL" id="QLIX01000010">
    <property type="protein sequence ID" value="RAI58235.1"/>
    <property type="molecule type" value="Genomic_DNA"/>
</dbReference>
<accession>A0A327M701</accession>
<keyword evidence="3" id="KW-1185">Reference proteome</keyword>
<sequence>MQAPEHPLAASRYDCVVIGAGVRLPPRSRLTFEALLHASHRGARDAAIALNTHPEDSDLAAGRWPGASAARPGRPG</sequence>
<comment type="caution">
    <text evidence="2">The sequence shown here is derived from an EMBL/GenBank/DDBJ whole genome shotgun (WGS) entry which is preliminary data.</text>
</comment>
<name>A0A327M701_9PROT</name>
<dbReference type="AlphaFoldDB" id="A0A327M701"/>